<evidence type="ECO:0000256" key="1">
    <source>
        <dbReference type="SAM" id="MobiDB-lite"/>
    </source>
</evidence>
<proteinExistence type="predicted"/>
<gene>
    <name evidence="3" type="ORF">GRI44_00655</name>
</gene>
<evidence type="ECO:0000313" key="3">
    <source>
        <dbReference type="EMBL" id="MXP13268.1"/>
    </source>
</evidence>
<reference evidence="3 4" key="1">
    <citation type="submission" date="2019-12" db="EMBL/GenBank/DDBJ databases">
        <title>Genomic-based taxomic classification of the family Erythrobacteraceae.</title>
        <authorList>
            <person name="Xu L."/>
        </authorList>
    </citation>
    <scope>NUCLEOTIDE SEQUENCE [LARGE SCALE GENOMIC DNA]</scope>
    <source>
        <strain evidence="3 4">KCTC 52259</strain>
    </source>
</reference>
<accession>A0A6L7GDS4</accession>
<protein>
    <submittedName>
        <fullName evidence="3">Uncharacterized protein</fullName>
    </submittedName>
</protein>
<feature type="compositionally biased region" description="Basic and acidic residues" evidence="1">
    <location>
        <begin position="56"/>
        <end position="66"/>
    </location>
</feature>
<feature type="region of interest" description="Disordered" evidence="1">
    <location>
        <begin position="107"/>
        <end position="130"/>
    </location>
</feature>
<evidence type="ECO:0000313" key="4">
    <source>
        <dbReference type="Proteomes" id="UP000473531"/>
    </source>
</evidence>
<keyword evidence="2" id="KW-0732">Signal</keyword>
<name>A0A6L7GDS4_9SPHN</name>
<feature type="chain" id="PRO_5026761266" evidence="2">
    <location>
        <begin position="38"/>
        <end position="130"/>
    </location>
</feature>
<sequence length="130" mass="13589">MANGIANIAVFPPSMSKTAASVAALLCAVLLGMPAQAQQKMPPKAAEIFARAASDYDKNSDHDRNRTAGAVPAETAGHVSAGPANAGPDTAVPAARPVPRQIPEANRFQENFDGCRSQKPRPCILPHMPH</sequence>
<keyword evidence="4" id="KW-1185">Reference proteome</keyword>
<feature type="region of interest" description="Disordered" evidence="1">
    <location>
        <begin position="56"/>
        <end position="95"/>
    </location>
</feature>
<dbReference type="RefSeq" id="WP_160599385.1">
    <property type="nucleotide sequence ID" value="NZ_WTYU01000001.1"/>
</dbReference>
<evidence type="ECO:0000256" key="2">
    <source>
        <dbReference type="SAM" id="SignalP"/>
    </source>
</evidence>
<organism evidence="3 4">
    <name type="scientific">Allopontixanthobacter confluentis</name>
    <dbReference type="NCBI Taxonomy" id="1849021"/>
    <lineage>
        <taxon>Bacteria</taxon>
        <taxon>Pseudomonadati</taxon>
        <taxon>Pseudomonadota</taxon>
        <taxon>Alphaproteobacteria</taxon>
        <taxon>Sphingomonadales</taxon>
        <taxon>Erythrobacteraceae</taxon>
        <taxon>Allopontixanthobacter</taxon>
    </lineage>
</organism>
<comment type="caution">
    <text evidence="3">The sequence shown here is derived from an EMBL/GenBank/DDBJ whole genome shotgun (WGS) entry which is preliminary data.</text>
</comment>
<feature type="signal peptide" evidence="2">
    <location>
        <begin position="1"/>
        <end position="37"/>
    </location>
</feature>
<dbReference type="EMBL" id="WTYU01000001">
    <property type="protein sequence ID" value="MXP13268.1"/>
    <property type="molecule type" value="Genomic_DNA"/>
</dbReference>
<dbReference type="Proteomes" id="UP000473531">
    <property type="component" value="Unassembled WGS sequence"/>
</dbReference>
<dbReference type="AlphaFoldDB" id="A0A6L7GDS4"/>